<feature type="region of interest" description="Disordered" evidence="2">
    <location>
        <begin position="170"/>
        <end position="221"/>
    </location>
</feature>
<dbReference type="GO" id="GO:0005634">
    <property type="term" value="C:nucleus"/>
    <property type="evidence" value="ECO:0007669"/>
    <property type="project" value="TreeGrafter"/>
</dbReference>
<evidence type="ECO:0000256" key="1">
    <source>
        <dbReference type="ARBA" id="ARBA00034127"/>
    </source>
</evidence>
<gene>
    <name evidence="3" type="ORF">OE88DRAFT_1467516</name>
</gene>
<dbReference type="STRING" id="5364.A0A5C3N3B1"/>
<feature type="region of interest" description="Disordered" evidence="2">
    <location>
        <begin position="1"/>
        <end position="47"/>
    </location>
</feature>
<dbReference type="Pfam" id="PF11176">
    <property type="entry name" value="Tma16"/>
    <property type="match status" value="1"/>
</dbReference>
<protein>
    <recommendedName>
        <fullName evidence="5">Translation machinery-associated protein 16</fullName>
    </recommendedName>
</protein>
<dbReference type="OrthoDB" id="270284at2759"/>
<evidence type="ECO:0000313" key="3">
    <source>
        <dbReference type="EMBL" id="TFK51777.1"/>
    </source>
</evidence>
<dbReference type="InterPro" id="IPR021346">
    <property type="entry name" value="Tma16"/>
</dbReference>
<dbReference type="Proteomes" id="UP000305948">
    <property type="component" value="Unassembled WGS sequence"/>
</dbReference>
<dbReference type="AlphaFoldDB" id="A0A5C3N3B1"/>
<reference evidence="3 4" key="1">
    <citation type="journal article" date="2019" name="Nat. Ecol. Evol.">
        <title>Megaphylogeny resolves global patterns of mushroom evolution.</title>
        <authorList>
            <person name="Varga T."/>
            <person name="Krizsan K."/>
            <person name="Foldi C."/>
            <person name="Dima B."/>
            <person name="Sanchez-Garcia M."/>
            <person name="Sanchez-Ramirez S."/>
            <person name="Szollosi G.J."/>
            <person name="Szarkandi J.G."/>
            <person name="Papp V."/>
            <person name="Albert L."/>
            <person name="Andreopoulos W."/>
            <person name="Angelini C."/>
            <person name="Antonin V."/>
            <person name="Barry K.W."/>
            <person name="Bougher N.L."/>
            <person name="Buchanan P."/>
            <person name="Buyck B."/>
            <person name="Bense V."/>
            <person name="Catcheside P."/>
            <person name="Chovatia M."/>
            <person name="Cooper J."/>
            <person name="Damon W."/>
            <person name="Desjardin D."/>
            <person name="Finy P."/>
            <person name="Geml J."/>
            <person name="Haridas S."/>
            <person name="Hughes K."/>
            <person name="Justo A."/>
            <person name="Karasinski D."/>
            <person name="Kautmanova I."/>
            <person name="Kiss B."/>
            <person name="Kocsube S."/>
            <person name="Kotiranta H."/>
            <person name="LaButti K.M."/>
            <person name="Lechner B.E."/>
            <person name="Liimatainen K."/>
            <person name="Lipzen A."/>
            <person name="Lukacs Z."/>
            <person name="Mihaltcheva S."/>
            <person name="Morgado L.N."/>
            <person name="Niskanen T."/>
            <person name="Noordeloos M.E."/>
            <person name="Ohm R.A."/>
            <person name="Ortiz-Santana B."/>
            <person name="Ovrebo C."/>
            <person name="Racz N."/>
            <person name="Riley R."/>
            <person name="Savchenko A."/>
            <person name="Shiryaev A."/>
            <person name="Soop K."/>
            <person name="Spirin V."/>
            <person name="Szebenyi C."/>
            <person name="Tomsovsky M."/>
            <person name="Tulloss R.E."/>
            <person name="Uehling J."/>
            <person name="Grigoriev I.V."/>
            <person name="Vagvolgyi C."/>
            <person name="Papp T."/>
            <person name="Martin F.M."/>
            <person name="Miettinen O."/>
            <person name="Hibbett D.S."/>
            <person name="Nagy L.G."/>
        </authorList>
    </citation>
    <scope>NUCLEOTIDE SEQUENCE [LARGE SCALE GENOMIC DNA]</scope>
    <source>
        <strain evidence="3 4">OMC1185</strain>
    </source>
</reference>
<sequence length="221" mass="25363">MGNSKPTKSGSEKKEKVFHPQSRKAGQITRTQLRKNKLSEASNKKSRKSHAETDFYGFWYHAMPPEGETLTLPVIHALLKDVWLTRHDTELASERAARRKGRPKSTREQHLEDIKLRESEEYRTGLEIPDLTHLANMELFRRWDQKELAFVQLLRYIRVSSSKPDLALVSRPGKHPSLLPKKQVAPETSGEPMEVTMTDDSILAEPPSRFASTMMTMDEVQ</sequence>
<evidence type="ECO:0008006" key="5">
    <source>
        <dbReference type="Google" id="ProtNLM"/>
    </source>
</evidence>
<keyword evidence="4" id="KW-1185">Reference proteome</keyword>
<dbReference type="PANTHER" id="PTHR13349:SF2">
    <property type="entry name" value="TRANSLATION MACHINERY-ASSOCIATED PROTEIN 16"/>
    <property type="match status" value="1"/>
</dbReference>
<dbReference type="Gene3D" id="1.20.1440.170">
    <property type="entry name" value="Translation machinery-associated protein 16-like"/>
    <property type="match status" value="1"/>
</dbReference>
<dbReference type="EMBL" id="ML213510">
    <property type="protein sequence ID" value="TFK51777.1"/>
    <property type="molecule type" value="Genomic_DNA"/>
</dbReference>
<proteinExistence type="inferred from homology"/>
<organism evidence="3 4">
    <name type="scientific">Heliocybe sulcata</name>
    <dbReference type="NCBI Taxonomy" id="5364"/>
    <lineage>
        <taxon>Eukaryota</taxon>
        <taxon>Fungi</taxon>
        <taxon>Dikarya</taxon>
        <taxon>Basidiomycota</taxon>
        <taxon>Agaricomycotina</taxon>
        <taxon>Agaricomycetes</taxon>
        <taxon>Gloeophyllales</taxon>
        <taxon>Gloeophyllaceae</taxon>
        <taxon>Heliocybe</taxon>
    </lineage>
</organism>
<accession>A0A5C3N3B1</accession>
<dbReference type="PANTHER" id="PTHR13349">
    <property type="entry name" value="TRANSLATION MACHINERY-ASSOCIATED PROTEIN 16"/>
    <property type="match status" value="1"/>
</dbReference>
<evidence type="ECO:0000256" key="2">
    <source>
        <dbReference type="SAM" id="MobiDB-lite"/>
    </source>
</evidence>
<evidence type="ECO:0000313" key="4">
    <source>
        <dbReference type="Proteomes" id="UP000305948"/>
    </source>
</evidence>
<comment type="similarity">
    <text evidence="1">Belongs to the TMA16 family.</text>
</comment>
<name>A0A5C3N3B1_9AGAM</name>
<dbReference type="InterPro" id="IPR038356">
    <property type="entry name" value="Tma16_sf"/>
</dbReference>